<feature type="signal peptide" evidence="1">
    <location>
        <begin position="1"/>
        <end position="26"/>
    </location>
</feature>
<dbReference type="Pfam" id="PF14352">
    <property type="entry name" value="DUF4402"/>
    <property type="match status" value="1"/>
</dbReference>
<feature type="chain" id="PRO_5046231501" evidence="1">
    <location>
        <begin position="27"/>
        <end position="174"/>
    </location>
</feature>
<keyword evidence="3" id="KW-1185">Reference proteome</keyword>
<sequence>MMERRVFIALWLLAAVALAPAPSALAQCRLCSTPTTAPEAATADGLIHLEVDAALDFDRLIVLGRGAGTAKLGPDGSSQTTGTVESLSGRAMVGEARVRGQPGRAIRIDLPRRIELYSANGGRITIDEITTDLQSVPRLDASGTLSFRFGGRISVRGDEEGDFRGDLPITAEYL</sequence>
<protein>
    <submittedName>
        <fullName evidence="2">DUF4402 domain-containing protein</fullName>
    </submittedName>
</protein>
<dbReference type="RefSeq" id="WP_241447730.1">
    <property type="nucleotide sequence ID" value="NZ_JAKZHW010000002.1"/>
</dbReference>
<accession>A0ABS9VPD6</accession>
<evidence type="ECO:0000256" key="1">
    <source>
        <dbReference type="SAM" id="SignalP"/>
    </source>
</evidence>
<evidence type="ECO:0000313" key="3">
    <source>
        <dbReference type="Proteomes" id="UP001203058"/>
    </source>
</evidence>
<proteinExistence type="predicted"/>
<dbReference type="Proteomes" id="UP001203058">
    <property type="component" value="Unassembled WGS sequence"/>
</dbReference>
<dbReference type="EMBL" id="JAKZHW010000002">
    <property type="protein sequence ID" value="MCH8616844.1"/>
    <property type="molecule type" value="Genomic_DNA"/>
</dbReference>
<evidence type="ECO:0000313" key="2">
    <source>
        <dbReference type="EMBL" id="MCH8616844.1"/>
    </source>
</evidence>
<dbReference type="InterPro" id="IPR025514">
    <property type="entry name" value="DUF4402"/>
</dbReference>
<comment type="caution">
    <text evidence="2">The sequence shown here is derived from an EMBL/GenBank/DDBJ whole genome shotgun (WGS) entry which is preliminary data.</text>
</comment>
<name>A0ABS9VPD6_9SPHN</name>
<gene>
    <name evidence="2" type="ORF">LZ016_12150</name>
</gene>
<reference evidence="2 3" key="1">
    <citation type="submission" date="2022-03" db="EMBL/GenBank/DDBJ databases">
        <authorList>
            <person name="Jo J.-H."/>
            <person name="Im W.-T."/>
        </authorList>
    </citation>
    <scope>NUCLEOTIDE SEQUENCE [LARGE SCALE GENOMIC DNA]</scope>
    <source>
        <strain evidence="2 3">SM33</strain>
    </source>
</reference>
<keyword evidence="1" id="KW-0732">Signal</keyword>
<organism evidence="2 3">
    <name type="scientific">Sphingomonas telluris</name>
    <dbReference type="NCBI Taxonomy" id="2907998"/>
    <lineage>
        <taxon>Bacteria</taxon>
        <taxon>Pseudomonadati</taxon>
        <taxon>Pseudomonadota</taxon>
        <taxon>Alphaproteobacteria</taxon>
        <taxon>Sphingomonadales</taxon>
        <taxon>Sphingomonadaceae</taxon>
        <taxon>Sphingomonas</taxon>
    </lineage>
</organism>